<dbReference type="AlphaFoldDB" id="A0A2I5TMJ9"/>
<dbReference type="Proteomes" id="UP000017700">
    <property type="component" value="Chromosome"/>
</dbReference>
<dbReference type="RefSeq" id="WP_021015229.1">
    <property type="nucleotide sequence ID" value="NZ_CP025084.1"/>
</dbReference>
<dbReference type="PANTHER" id="PTHR45527">
    <property type="entry name" value="NONRIBOSOMAL PEPTIDE SYNTHETASE"/>
    <property type="match status" value="1"/>
</dbReference>
<dbReference type="SUPFAM" id="SSF47336">
    <property type="entry name" value="ACP-like"/>
    <property type="match status" value="1"/>
</dbReference>
<dbReference type="Gene3D" id="2.30.38.10">
    <property type="entry name" value="Luciferase, Domain 3"/>
    <property type="match status" value="1"/>
</dbReference>
<dbReference type="InterPro" id="IPR000873">
    <property type="entry name" value="AMP-dep_synth/lig_dom"/>
</dbReference>
<dbReference type="InterPro" id="IPR020845">
    <property type="entry name" value="AMP-binding_CS"/>
</dbReference>
<protein>
    <submittedName>
        <fullName evidence="3">Peptide synthetase</fullName>
    </submittedName>
</protein>
<dbReference type="OrthoDB" id="9757559at2"/>
<dbReference type="PROSITE" id="PS00455">
    <property type="entry name" value="AMP_BINDING"/>
    <property type="match status" value="1"/>
</dbReference>
<sequence>MESEKTLHAQFIAQKNKTPHAIALRSDKSLLTYQELDRHSTALASYLLEQGVVPGDKIGVYLYKGSTLVISLLGILKAGACYVPLDPSYPRDRLLYMVRHADARVIITETALAANLEENERRLMDISALDLDAPCAPDLPQVDDNALCYVMYTSGSTGQPKGVMVRHRTVVNYLLWMQDAFALTPQDVVLNQSTFSFDVSVWEIFWPLIIGASCALIADDMKYDPALLADFMQQHQVTVAQFVPTALRVIAAAQVLPSCPRLQHLFSGGEALDQQLVNDLSAQFSGHIHNLYGPTEATIFICHWLCQPRADLTIVPIGTPIPHARAYVLDEHRQPLPPGEAGELYLAGDTLALGYLNAPEQTQASFVPDPFVSDSADRMYKTGDIVRARMDGVLEFIGRVDSQVKLRGHRVELNEIEATLRTFSKLANVVVALETAQDTQSQTLNAFYVLRENETTHNQELKAHLSKYLPFYMVPSHFIELKKIPTLPNGKVDNAHLRHYLKKGGGNMSEKTTVLGNGIETEIIKIWKQVLENQKLSVHENFFDAGGNSLLMSKVHREIKKHLGIPISIMELFQYPTVKTLSSHISKKHASIAASLKTAKQGRE</sequence>
<dbReference type="InterPro" id="IPR045851">
    <property type="entry name" value="AMP-bd_C_sf"/>
</dbReference>
<dbReference type="SUPFAM" id="SSF56801">
    <property type="entry name" value="Acetyl-CoA synthetase-like"/>
    <property type="match status" value="1"/>
</dbReference>
<evidence type="ECO:0000259" key="1">
    <source>
        <dbReference type="PROSITE" id="PS50075"/>
    </source>
</evidence>
<organism evidence="3 4">
    <name type="scientific">Serratia sp. (strain ATCC 39006)</name>
    <name type="common">Prodigiosinella confusarubida</name>
    <dbReference type="NCBI Taxonomy" id="104623"/>
    <lineage>
        <taxon>Bacteria</taxon>
        <taxon>Pseudomonadati</taxon>
        <taxon>Pseudomonadota</taxon>
        <taxon>Gammaproteobacteria</taxon>
        <taxon>Enterobacterales</taxon>
        <taxon>Pectobacteriaceae</taxon>
        <taxon>Prodigiosinella</taxon>
    </lineage>
</organism>
<dbReference type="EMBL" id="CP025084">
    <property type="protein sequence ID" value="AUH05792.1"/>
    <property type="molecule type" value="Genomic_DNA"/>
</dbReference>
<name>A0A2I5TMJ9_SERS3</name>
<dbReference type="FunFam" id="3.40.50.980:FF:000001">
    <property type="entry name" value="Non-ribosomal peptide synthetase"/>
    <property type="match status" value="1"/>
</dbReference>
<dbReference type="GO" id="GO:0031177">
    <property type="term" value="F:phosphopantetheine binding"/>
    <property type="evidence" value="ECO:0007669"/>
    <property type="project" value="TreeGrafter"/>
</dbReference>
<evidence type="ECO:0000313" key="2">
    <source>
        <dbReference type="EMBL" id="AUH01470.1"/>
    </source>
</evidence>
<dbReference type="FunFam" id="3.40.50.12780:FF:000012">
    <property type="entry name" value="Non-ribosomal peptide synthetase"/>
    <property type="match status" value="1"/>
</dbReference>
<dbReference type="KEGG" id="sera:Ser39006_017635"/>
<dbReference type="CDD" id="cd05930">
    <property type="entry name" value="A_NRPS"/>
    <property type="match status" value="1"/>
</dbReference>
<dbReference type="InterPro" id="IPR010071">
    <property type="entry name" value="AA_adenyl_dom"/>
</dbReference>
<dbReference type="NCBIfam" id="TIGR01733">
    <property type="entry name" value="AA-adenyl-dom"/>
    <property type="match status" value="1"/>
</dbReference>
<reference evidence="3 4" key="1">
    <citation type="journal article" date="2013" name="Genome Announc.">
        <title>Draft genome sequence of Serratia sp. strain ATCC 39006, a model bacterium for analysis of the biosynthesis and regulation of prodigiosin, a carbapenem, and gas vesicles.</title>
        <authorList>
            <person name="Fineran P.C."/>
            <person name="Iglesias Cans M.C."/>
            <person name="Ramsay J.P."/>
            <person name="Wilf N.M."/>
            <person name="Cossyleon D."/>
            <person name="McNeil M.B."/>
            <person name="Williamson N.R."/>
            <person name="Monson R.E."/>
            <person name="Becher S.A."/>
            <person name="Stanton J.A."/>
            <person name="Brugger K."/>
            <person name="Brown S.D."/>
            <person name="Salmond G.P."/>
        </authorList>
    </citation>
    <scope>NUCLEOTIDE SEQUENCE [LARGE SCALE GENOMIC DNA]</scope>
    <source>
        <strain evidence="3">ATCC 39006</strain>
        <strain evidence="4">ATCC 39006 / SC 11482</strain>
    </source>
</reference>
<proteinExistence type="predicted"/>
<accession>A0A2I5TMJ9</accession>
<evidence type="ECO:0000313" key="4">
    <source>
        <dbReference type="Proteomes" id="UP000017700"/>
    </source>
</evidence>
<keyword evidence="4" id="KW-1185">Reference proteome</keyword>
<dbReference type="InterPro" id="IPR009081">
    <property type="entry name" value="PP-bd_ACP"/>
</dbReference>
<reference evidence="3" key="2">
    <citation type="submission" date="2013-09" db="EMBL/GenBank/DDBJ databases">
        <authorList>
            <person name="Wang G."/>
            <person name="Yang Y."/>
            <person name="Su Y."/>
        </authorList>
    </citation>
    <scope>NUCLEOTIDE SEQUENCE</scope>
    <source>
        <strain evidence="3">ATCC 39006</strain>
    </source>
</reference>
<dbReference type="Pfam" id="PF13193">
    <property type="entry name" value="AMP-binding_C"/>
    <property type="match status" value="1"/>
</dbReference>
<dbReference type="GO" id="GO:0043041">
    <property type="term" value="P:amino acid activation for nonribosomal peptide biosynthetic process"/>
    <property type="evidence" value="ECO:0007669"/>
    <property type="project" value="TreeGrafter"/>
</dbReference>
<dbReference type="Pfam" id="PF00550">
    <property type="entry name" value="PP-binding"/>
    <property type="match status" value="1"/>
</dbReference>
<dbReference type="InterPro" id="IPR036736">
    <property type="entry name" value="ACP-like_sf"/>
</dbReference>
<feature type="domain" description="Carrier" evidence="1">
    <location>
        <begin position="514"/>
        <end position="589"/>
    </location>
</feature>
<reference evidence="3" key="4">
    <citation type="submission" date="2017-11" db="EMBL/GenBank/DDBJ databases">
        <title>Complete genome sequence of Serratia sp. ATCC 39006.</title>
        <authorList>
            <person name="Hampton H.G."/>
            <person name="Jackson S.A."/>
            <person name="Jauregui R."/>
            <person name="Poulter G.T.M."/>
            <person name="Salmond G.P.C."/>
            <person name="Fineran P.C."/>
        </authorList>
    </citation>
    <scope>NUCLEOTIDE SEQUENCE</scope>
    <source>
        <strain evidence="3">ATCC 39006</strain>
    </source>
</reference>
<dbReference type="Proteomes" id="UP000233778">
    <property type="component" value="Chromosome"/>
</dbReference>
<dbReference type="Gene3D" id="1.10.1200.10">
    <property type="entry name" value="ACP-like"/>
    <property type="match status" value="1"/>
</dbReference>
<dbReference type="EMBL" id="CP025085">
    <property type="protein sequence ID" value="AUH01470.1"/>
    <property type="molecule type" value="Genomic_DNA"/>
</dbReference>
<dbReference type="Pfam" id="PF00501">
    <property type="entry name" value="AMP-binding"/>
    <property type="match status" value="1"/>
</dbReference>
<evidence type="ECO:0000313" key="3">
    <source>
        <dbReference type="EMBL" id="AUH05792.1"/>
    </source>
</evidence>
<dbReference type="Gene3D" id="3.30.300.30">
    <property type="match status" value="1"/>
</dbReference>
<dbReference type="GO" id="GO:0005737">
    <property type="term" value="C:cytoplasm"/>
    <property type="evidence" value="ECO:0007669"/>
    <property type="project" value="TreeGrafter"/>
</dbReference>
<dbReference type="KEGG" id="serq:CWC46_17635"/>
<dbReference type="PANTHER" id="PTHR45527:SF1">
    <property type="entry name" value="FATTY ACID SYNTHASE"/>
    <property type="match status" value="1"/>
</dbReference>
<gene>
    <name evidence="2" type="ORF">CWC46_17635</name>
    <name evidence="3" type="ORF">Ser39006_017635</name>
</gene>
<dbReference type="Gene3D" id="3.40.50.980">
    <property type="match status" value="2"/>
</dbReference>
<dbReference type="GO" id="GO:0044550">
    <property type="term" value="P:secondary metabolite biosynthetic process"/>
    <property type="evidence" value="ECO:0007669"/>
    <property type="project" value="TreeGrafter"/>
</dbReference>
<dbReference type="PROSITE" id="PS50075">
    <property type="entry name" value="CARRIER"/>
    <property type="match status" value="1"/>
</dbReference>
<reference evidence="2 5" key="3">
    <citation type="submission" date="2017-11" db="EMBL/GenBank/DDBJ databases">
        <title>Complete genome sequence of Serratia sp. ATCC 39006 LacA.</title>
        <authorList>
            <person name="Hampton H.G."/>
            <person name="Jackson S.A."/>
            <person name="Jauregui R."/>
            <person name="Poulter G.T.M."/>
            <person name="Salmond G.P.C."/>
            <person name="Fineran P.C."/>
        </authorList>
    </citation>
    <scope>NUCLEOTIDE SEQUENCE [LARGE SCALE GENOMIC DNA]</scope>
    <source>
        <strain evidence="2 5">ATCC 39006</strain>
    </source>
</reference>
<dbReference type="STRING" id="104623.Ser39006_01963"/>
<evidence type="ECO:0000313" key="5">
    <source>
        <dbReference type="Proteomes" id="UP000233778"/>
    </source>
</evidence>
<dbReference type="InterPro" id="IPR025110">
    <property type="entry name" value="AMP-bd_C"/>
</dbReference>